<comment type="caution">
    <text evidence="7">The sequence shown here is derived from an EMBL/GenBank/DDBJ whole genome shotgun (WGS) entry which is preliminary data.</text>
</comment>
<evidence type="ECO:0000256" key="3">
    <source>
        <dbReference type="SAM" id="SignalP"/>
    </source>
</evidence>
<dbReference type="InterPro" id="IPR058647">
    <property type="entry name" value="BSH_CzcB-like"/>
</dbReference>
<feature type="domain" description="CusB-like beta-barrel" evidence="4">
    <location>
        <begin position="190"/>
        <end position="258"/>
    </location>
</feature>
<dbReference type="Gene3D" id="2.40.420.20">
    <property type="match status" value="1"/>
</dbReference>
<evidence type="ECO:0000256" key="1">
    <source>
        <dbReference type="ARBA" id="ARBA00009477"/>
    </source>
</evidence>
<dbReference type="GO" id="GO:1990281">
    <property type="term" value="C:efflux pump complex"/>
    <property type="evidence" value="ECO:0007669"/>
    <property type="project" value="TreeGrafter"/>
</dbReference>
<evidence type="ECO:0000256" key="2">
    <source>
        <dbReference type="SAM" id="Coils"/>
    </source>
</evidence>
<dbReference type="RefSeq" id="WP_211331156.1">
    <property type="nucleotide sequence ID" value="NZ_RJUK01000003.1"/>
</dbReference>
<dbReference type="InterPro" id="IPR058792">
    <property type="entry name" value="Beta-barrel_RND_2"/>
</dbReference>
<evidence type="ECO:0000259" key="5">
    <source>
        <dbReference type="Pfam" id="PF25967"/>
    </source>
</evidence>
<keyword evidence="2" id="KW-0175">Coiled coil</keyword>
<dbReference type="GO" id="GO:0015562">
    <property type="term" value="F:efflux transmembrane transporter activity"/>
    <property type="evidence" value="ECO:0007669"/>
    <property type="project" value="TreeGrafter"/>
</dbReference>
<evidence type="ECO:0000259" key="6">
    <source>
        <dbReference type="Pfam" id="PF25973"/>
    </source>
</evidence>
<dbReference type="PANTHER" id="PTHR30469:SF16">
    <property type="entry name" value="HAE1 FAMILY EFFLUX PUMP MFP COMPONENT"/>
    <property type="match status" value="1"/>
</dbReference>
<feature type="coiled-coil region" evidence="2">
    <location>
        <begin position="87"/>
        <end position="152"/>
    </location>
</feature>
<dbReference type="Pfam" id="PF25967">
    <property type="entry name" value="RND-MFP_C"/>
    <property type="match status" value="1"/>
</dbReference>
<dbReference type="EMBL" id="RJUK01000003">
    <property type="protein sequence ID" value="ROQ17985.1"/>
    <property type="molecule type" value="Genomic_DNA"/>
</dbReference>
<protein>
    <submittedName>
        <fullName evidence="7">Membrane fusion protein (Multidrug efflux system)</fullName>
    </submittedName>
</protein>
<sequence length="355" mass="39050">MNKPLAMTLLILSLFPVGVAHSQSGDPGVVVQTVVQEPIRNRIEALGTLRGNESIHLTSNVTKTVTRLNFEDGERVEKGRVLVEMTSAEEIALLEEARTNAEDAERQWRRVRSLVDQGAASQSMLDERQREYHSAQARYNALEARLEDLRLRAPFDGVVGLRNISVGALVTPGDLITTLVDDRQMKLDFTLPAVHLQAVEPGLEIRARSRALGNQLFEGVVSSIDNQVDPVSRSFMVRAVLPNDDGQLKPGLLMTVELFTREREAVMVSEAALMSEGGGHYVFVIVNPDSEPVAEQRPVKIGQRFFGRVEILEGLLAGEKVVTHGLQKVRADQPVVITAEDSGSDPLPELLNQSQ</sequence>
<evidence type="ECO:0000259" key="4">
    <source>
        <dbReference type="Pfam" id="PF25954"/>
    </source>
</evidence>
<dbReference type="AlphaFoldDB" id="A0A3N1NP80"/>
<dbReference type="SUPFAM" id="SSF111369">
    <property type="entry name" value="HlyD-like secretion proteins"/>
    <property type="match status" value="1"/>
</dbReference>
<proteinExistence type="inferred from homology"/>
<keyword evidence="8" id="KW-1185">Reference proteome</keyword>
<reference evidence="7 8" key="1">
    <citation type="submission" date="2018-11" db="EMBL/GenBank/DDBJ databases">
        <title>Genomic Encyclopedia of Type Strains, Phase IV (KMG-IV): sequencing the most valuable type-strain genomes for metagenomic binning, comparative biology and taxonomic classification.</title>
        <authorList>
            <person name="Goeker M."/>
        </authorList>
    </citation>
    <scope>NUCLEOTIDE SEQUENCE [LARGE SCALE GENOMIC DNA]</scope>
    <source>
        <strain evidence="7 8">DSM 16974</strain>
    </source>
</reference>
<dbReference type="FunFam" id="2.40.30.170:FF:000010">
    <property type="entry name" value="Efflux RND transporter periplasmic adaptor subunit"/>
    <property type="match status" value="1"/>
</dbReference>
<dbReference type="InterPro" id="IPR006143">
    <property type="entry name" value="RND_pump_MFP"/>
</dbReference>
<dbReference type="Gene3D" id="2.40.50.100">
    <property type="match status" value="1"/>
</dbReference>
<feature type="chain" id="PRO_5018329983" evidence="3">
    <location>
        <begin position="23"/>
        <end position="355"/>
    </location>
</feature>
<dbReference type="PANTHER" id="PTHR30469">
    <property type="entry name" value="MULTIDRUG RESISTANCE PROTEIN MDTA"/>
    <property type="match status" value="1"/>
</dbReference>
<name>A0A3N1NP80_9GAMM</name>
<feature type="domain" description="Multidrug resistance protein MdtA-like C-terminal permuted SH3" evidence="5">
    <location>
        <begin position="265"/>
        <end position="328"/>
    </location>
</feature>
<dbReference type="Proteomes" id="UP000273643">
    <property type="component" value="Unassembled WGS sequence"/>
</dbReference>
<gene>
    <name evidence="7" type="ORF">EDC38_2957</name>
</gene>
<evidence type="ECO:0000313" key="8">
    <source>
        <dbReference type="Proteomes" id="UP000273643"/>
    </source>
</evidence>
<dbReference type="InterPro" id="IPR058627">
    <property type="entry name" value="MdtA-like_C"/>
</dbReference>
<feature type="signal peptide" evidence="3">
    <location>
        <begin position="1"/>
        <end position="22"/>
    </location>
</feature>
<dbReference type="NCBIfam" id="TIGR01730">
    <property type="entry name" value="RND_mfp"/>
    <property type="match status" value="1"/>
</dbReference>
<keyword evidence="3" id="KW-0732">Signal</keyword>
<dbReference type="Gene3D" id="2.40.30.170">
    <property type="match status" value="1"/>
</dbReference>
<organism evidence="7 8">
    <name type="scientific">Marinimicrobium koreense</name>
    <dbReference type="NCBI Taxonomy" id="306545"/>
    <lineage>
        <taxon>Bacteria</taxon>
        <taxon>Pseudomonadati</taxon>
        <taxon>Pseudomonadota</taxon>
        <taxon>Gammaproteobacteria</taxon>
        <taxon>Cellvibrionales</taxon>
        <taxon>Cellvibrionaceae</taxon>
        <taxon>Marinimicrobium</taxon>
    </lineage>
</organism>
<dbReference type="Pfam" id="PF25954">
    <property type="entry name" value="Beta-barrel_RND_2"/>
    <property type="match status" value="1"/>
</dbReference>
<dbReference type="Pfam" id="PF25973">
    <property type="entry name" value="BSH_CzcB"/>
    <property type="match status" value="1"/>
</dbReference>
<evidence type="ECO:0000313" key="7">
    <source>
        <dbReference type="EMBL" id="ROQ17985.1"/>
    </source>
</evidence>
<feature type="domain" description="CzcB-like barrel-sandwich hybrid" evidence="6">
    <location>
        <begin position="55"/>
        <end position="180"/>
    </location>
</feature>
<dbReference type="Gene3D" id="1.10.287.470">
    <property type="entry name" value="Helix hairpin bin"/>
    <property type="match status" value="1"/>
</dbReference>
<comment type="similarity">
    <text evidence="1">Belongs to the membrane fusion protein (MFP) (TC 8.A.1) family.</text>
</comment>
<accession>A0A3N1NP80</accession>